<dbReference type="Proteomes" id="UP000621455">
    <property type="component" value="Unassembled WGS sequence"/>
</dbReference>
<proteinExistence type="predicted"/>
<accession>A0ABX0N853</accession>
<evidence type="ECO:0000313" key="1">
    <source>
        <dbReference type="EMBL" id="NHZ81571.1"/>
    </source>
</evidence>
<dbReference type="Pfam" id="PF21983">
    <property type="entry name" value="NikA-like"/>
    <property type="match status" value="1"/>
</dbReference>
<reference evidence="1 2" key="1">
    <citation type="submission" date="2019-10" db="EMBL/GenBank/DDBJ databases">
        <title>Taxonomy of Antarctic Massilia spp.: description of Massilia rubra sp. nov., Massilia aquatica sp. nov., Massilia mucilaginosa sp. nov., Massilia frigida sp. nov. isolated from streams, lakes and regoliths.</title>
        <authorList>
            <person name="Holochova P."/>
            <person name="Sedlacek I."/>
            <person name="Kralova S."/>
            <person name="Maslanova I."/>
            <person name="Busse H.-J."/>
            <person name="Stankova E."/>
            <person name="Vrbovska V."/>
            <person name="Kovarovic V."/>
            <person name="Bartak M."/>
            <person name="Svec P."/>
            <person name="Pantucek R."/>
        </authorList>
    </citation>
    <scope>NUCLEOTIDE SEQUENCE [LARGE SCALE GENOMIC DNA]</scope>
    <source>
        <strain evidence="1 2">CCM 8695</strain>
    </source>
</reference>
<protein>
    <submittedName>
        <fullName evidence="1">Plasmid mobilization relaxosome protein MobC</fullName>
    </submittedName>
</protein>
<evidence type="ECO:0000313" key="2">
    <source>
        <dbReference type="Proteomes" id="UP000621455"/>
    </source>
</evidence>
<name>A0ABX0N853_9BURK</name>
<keyword evidence="2" id="KW-1185">Reference proteome</keyword>
<comment type="caution">
    <text evidence="1">The sequence shown here is derived from an EMBL/GenBank/DDBJ whole genome shotgun (WGS) entry which is preliminary data.</text>
</comment>
<organism evidence="1 2">
    <name type="scientific">Massilia frigida</name>
    <dbReference type="NCBI Taxonomy" id="2609281"/>
    <lineage>
        <taxon>Bacteria</taxon>
        <taxon>Pseudomonadati</taxon>
        <taxon>Pseudomonadota</taxon>
        <taxon>Betaproteobacteria</taxon>
        <taxon>Burkholderiales</taxon>
        <taxon>Oxalobacteraceae</taxon>
        <taxon>Telluria group</taxon>
        <taxon>Massilia</taxon>
    </lineage>
</organism>
<dbReference type="RefSeq" id="WP_167088900.1">
    <property type="nucleotide sequence ID" value="NZ_WHJG01000023.1"/>
</dbReference>
<sequence>MTRPLKPSRELRQRFDLYLHEQEVEKIRATAAAARLPMSTFLRRLALRQRIESPPSAGNLARWQELAPLASNLNQIAHACNAGLAPEGIYAVVAELAEQVRLLRLELLVPPGERS</sequence>
<gene>
    <name evidence="1" type="primary">mobC</name>
    <name evidence="1" type="ORF">F2P44_20155</name>
</gene>
<dbReference type="InterPro" id="IPR053842">
    <property type="entry name" value="NikA-like"/>
</dbReference>
<dbReference type="EMBL" id="WHJG01000023">
    <property type="protein sequence ID" value="NHZ81571.1"/>
    <property type="molecule type" value="Genomic_DNA"/>
</dbReference>